<proteinExistence type="predicted"/>
<feature type="transmembrane region" description="Helical" evidence="2">
    <location>
        <begin position="186"/>
        <end position="204"/>
    </location>
</feature>
<name>A0A7S4JTD0_GUITH</name>
<evidence type="ECO:0000313" key="4">
    <source>
        <dbReference type="EMBL" id="CAE2273771.1"/>
    </source>
</evidence>
<feature type="signal peptide" evidence="3">
    <location>
        <begin position="1"/>
        <end position="23"/>
    </location>
</feature>
<keyword evidence="3" id="KW-0732">Signal</keyword>
<keyword evidence="2" id="KW-0812">Transmembrane</keyword>
<feature type="region of interest" description="Disordered" evidence="1">
    <location>
        <begin position="246"/>
        <end position="268"/>
    </location>
</feature>
<accession>A0A7S4JTD0</accession>
<dbReference type="EMBL" id="HBKN01009559">
    <property type="protein sequence ID" value="CAE2273771.1"/>
    <property type="molecule type" value="Transcribed_RNA"/>
</dbReference>
<evidence type="ECO:0000256" key="2">
    <source>
        <dbReference type="SAM" id="Phobius"/>
    </source>
</evidence>
<reference evidence="4" key="1">
    <citation type="submission" date="2021-01" db="EMBL/GenBank/DDBJ databases">
        <authorList>
            <person name="Corre E."/>
            <person name="Pelletier E."/>
            <person name="Niang G."/>
            <person name="Scheremetjew M."/>
            <person name="Finn R."/>
            <person name="Kale V."/>
            <person name="Holt S."/>
            <person name="Cochrane G."/>
            <person name="Meng A."/>
            <person name="Brown T."/>
            <person name="Cohen L."/>
        </authorList>
    </citation>
    <scope>NUCLEOTIDE SEQUENCE</scope>
    <source>
        <strain evidence="4">CCMP 2712</strain>
    </source>
</reference>
<evidence type="ECO:0000256" key="3">
    <source>
        <dbReference type="SAM" id="SignalP"/>
    </source>
</evidence>
<gene>
    <name evidence="4" type="ORF">GTHE00462_LOCUS7530</name>
</gene>
<feature type="compositionally biased region" description="Polar residues" evidence="1">
    <location>
        <begin position="248"/>
        <end position="261"/>
    </location>
</feature>
<feature type="chain" id="PRO_5031561422" evidence="3">
    <location>
        <begin position="24"/>
        <end position="268"/>
    </location>
</feature>
<organism evidence="4">
    <name type="scientific">Guillardia theta</name>
    <name type="common">Cryptophyte</name>
    <name type="synonym">Cryptomonas phi</name>
    <dbReference type="NCBI Taxonomy" id="55529"/>
    <lineage>
        <taxon>Eukaryota</taxon>
        <taxon>Cryptophyceae</taxon>
        <taxon>Pyrenomonadales</taxon>
        <taxon>Geminigeraceae</taxon>
        <taxon>Guillardia</taxon>
    </lineage>
</organism>
<protein>
    <submittedName>
        <fullName evidence="4">Uncharacterized protein</fullName>
    </submittedName>
</protein>
<keyword evidence="2" id="KW-1133">Transmembrane helix</keyword>
<keyword evidence="2" id="KW-0472">Membrane</keyword>
<evidence type="ECO:0000256" key="1">
    <source>
        <dbReference type="SAM" id="MobiDB-lite"/>
    </source>
</evidence>
<sequence length="268" mass="30327">MYKCQSAASVLFFVCLFVERSRCRSVPATPQCPQPCGDNVDDFCPNRLVLSAESRGMYNLSAPLTESDGWDIRVLHIDKSDTVKVPFMVSIYDEINYQKLLARDASAEPCKEDSALNKWVNCMSLQTKECRGHNMKVDGKEQYVPYTIAVITPNPETNLHILLRVRVDAAFMPDEECWSLGLPCSFWSTLFWLCFTAAVIYTIFRFRQQISERLEGLNLPGTSILKGPWRIFSGRLNGVEEMEARLAQSGSTQPGLTSGNESEPYRRL</sequence>
<dbReference type="AlphaFoldDB" id="A0A7S4JTD0"/>